<keyword evidence="3" id="KW-1185">Reference proteome</keyword>
<feature type="region of interest" description="Disordered" evidence="1">
    <location>
        <begin position="59"/>
        <end position="146"/>
    </location>
</feature>
<reference evidence="2 3" key="2">
    <citation type="submission" date="2020-05" db="EMBL/GenBank/DDBJ databases">
        <title>Identification and distribution of gene clusters putatively required for synthesis of sphingolipid metabolism inhibitors in phylogenetically diverse species of the filamentous fungus Fusarium.</title>
        <authorList>
            <person name="Kim H.-S."/>
            <person name="Busman M."/>
            <person name="Brown D.W."/>
            <person name="Divon H."/>
            <person name="Uhlig S."/>
            <person name="Proctor R.H."/>
        </authorList>
    </citation>
    <scope>NUCLEOTIDE SEQUENCE [LARGE SCALE GENOMIC DNA]</scope>
    <source>
        <strain evidence="2 3">NRRL 25331</strain>
    </source>
</reference>
<evidence type="ECO:0000313" key="2">
    <source>
        <dbReference type="EMBL" id="KAF5689774.1"/>
    </source>
</evidence>
<protein>
    <submittedName>
        <fullName evidence="2">Uncharacterized protein</fullName>
    </submittedName>
</protein>
<proteinExistence type="predicted"/>
<feature type="compositionally biased region" description="Basic and acidic residues" evidence="1">
    <location>
        <begin position="83"/>
        <end position="100"/>
    </location>
</feature>
<gene>
    <name evidence="2" type="ORF">FCIRC_1237</name>
</gene>
<reference evidence="3" key="1">
    <citation type="journal article" date="2020" name="BMC Genomics">
        <title>Correction to: Identification and distribution of gene clusters required for synthesis of sphingolipid metabolism inhibitors in diverse species of the filamentous fungus Fusarium.</title>
        <authorList>
            <person name="Kim H.S."/>
            <person name="Lohmar J.M."/>
            <person name="Busman M."/>
            <person name="Brown D.W."/>
            <person name="Naumann T.A."/>
            <person name="Divon H.H."/>
            <person name="Lysoe E."/>
            <person name="Uhlig S."/>
            <person name="Proctor R.H."/>
        </authorList>
    </citation>
    <scope>NUCLEOTIDE SEQUENCE [LARGE SCALE GENOMIC DNA]</scope>
    <source>
        <strain evidence="3">NRRL 25331</strain>
    </source>
</reference>
<evidence type="ECO:0000256" key="1">
    <source>
        <dbReference type="SAM" id="MobiDB-lite"/>
    </source>
</evidence>
<dbReference type="AlphaFoldDB" id="A0A8H5UM36"/>
<organism evidence="2 3">
    <name type="scientific">Fusarium circinatum</name>
    <name type="common">Pitch canker fungus</name>
    <name type="synonym">Gibberella circinata</name>
    <dbReference type="NCBI Taxonomy" id="48490"/>
    <lineage>
        <taxon>Eukaryota</taxon>
        <taxon>Fungi</taxon>
        <taxon>Dikarya</taxon>
        <taxon>Ascomycota</taxon>
        <taxon>Pezizomycotina</taxon>
        <taxon>Sordariomycetes</taxon>
        <taxon>Hypocreomycetidae</taxon>
        <taxon>Hypocreales</taxon>
        <taxon>Nectriaceae</taxon>
        <taxon>Fusarium</taxon>
        <taxon>Fusarium fujikuroi species complex</taxon>
    </lineage>
</organism>
<dbReference type="Proteomes" id="UP000572754">
    <property type="component" value="Unassembled WGS sequence"/>
</dbReference>
<name>A0A8H5UM36_FUSCI</name>
<accession>A0A8H5UM36</accession>
<dbReference type="EMBL" id="JAAQPE010000042">
    <property type="protein sequence ID" value="KAF5689774.1"/>
    <property type="molecule type" value="Genomic_DNA"/>
</dbReference>
<sequence>MYLVLRLMMRPDQSRRITPSAIKSAAEAAMVVARILIENIQRGSGEALLEARVEDFNSIDQAENPTENGRCKEEELVIPGKSKQIESTEAREGEAKHGADEEGSNTAGKPEGHETNIKNGDRSDKPIQKNQGKTKSSACKSKEASKMDEAVELEVLAEYAMIYSLAKDPDPQIQQCYA</sequence>
<feature type="compositionally biased region" description="Basic and acidic residues" evidence="1">
    <location>
        <begin position="110"/>
        <end position="127"/>
    </location>
</feature>
<evidence type="ECO:0000313" key="3">
    <source>
        <dbReference type="Proteomes" id="UP000572754"/>
    </source>
</evidence>
<comment type="caution">
    <text evidence="2">The sequence shown here is derived from an EMBL/GenBank/DDBJ whole genome shotgun (WGS) entry which is preliminary data.</text>
</comment>